<name>A0A132BDT6_MOLSC</name>
<keyword evidence="3" id="KW-1185">Reference proteome</keyword>
<gene>
    <name evidence="2" type="ORF">LY89DRAFT_689873</name>
</gene>
<dbReference type="AlphaFoldDB" id="A0A132BDT6"/>
<organism evidence="2 3">
    <name type="scientific">Mollisia scopiformis</name>
    <name type="common">Conifer needle endophyte fungus</name>
    <name type="synonym">Phialocephala scopiformis</name>
    <dbReference type="NCBI Taxonomy" id="149040"/>
    <lineage>
        <taxon>Eukaryota</taxon>
        <taxon>Fungi</taxon>
        <taxon>Dikarya</taxon>
        <taxon>Ascomycota</taxon>
        <taxon>Pezizomycotina</taxon>
        <taxon>Leotiomycetes</taxon>
        <taxon>Helotiales</taxon>
        <taxon>Mollisiaceae</taxon>
        <taxon>Mollisia</taxon>
    </lineage>
</organism>
<evidence type="ECO:0000313" key="3">
    <source>
        <dbReference type="Proteomes" id="UP000070700"/>
    </source>
</evidence>
<evidence type="ECO:0000313" key="2">
    <source>
        <dbReference type="EMBL" id="KUJ09994.1"/>
    </source>
</evidence>
<keyword evidence="1" id="KW-0812">Transmembrane</keyword>
<dbReference type="Proteomes" id="UP000070700">
    <property type="component" value="Unassembled WGS sequence"/>
</dbReference>
<proteinExistence type="predicted"/>
<dbReference type="EMBL" id="KQ947430">
    <property type="protein sequence ID" value="KUJ09994.1"/>
    <property type="molecule type" value="Genomic_DNA"/>
</dbReference>
<accession>A0A132BDT6</accession>
<dbReference type="GeneID" id="28825714"/>
<reference evidence="2 3" key="1">
    <citation type="submission" date="2015-10" db="EMBL/GenBank/DDBJ databases">
        <title>Full genome of DAOMC 229536 Phialocephala scopiformis, a fungal endophyte of spruce producing the potent anti-insectan compound rugulosin.</title>
        <authorList>
            <consortium name="DOE Joint Genome Institute"/>
            <person name="Walker A.K."/>
            <person name="Frasz S.L."/>
            <person name="Seifert K.A."/>
            <person name="Miller J.D."/>
            <person name="Mondo S.J."/>
            <person name="Labutti K."/>
            <person name="Lipzen A."/>
            <person name="Dockter R."/>
            <person name="Kennedy M."/>
            <person name="Grigoriev I.V."/>
            <person name="Spatafora J.W."/>
        </authorList>
    </citation>
    <scope>NUCLEOTIDE SEQUENCE [LARGE SCALE GENOMIC DNA]</scope>
    <source>
        <strain evidence="2 3">CBS 120377</strain>
    </source>
</reference>
<dbReference type="InParanoid" id="A0A132BDT6"/>
<keyword evidence="1" id="KW-1133">Transmembrane helix</keyword>
<sequence length="218" mass="24471">MRQFPITFVNGYCTSCMGSDHSSHSGSINTIETVDTDVSSDVKAIGDKLDTLIESCGTIAGVVNSEARRRSSISSPVKVVQFAREVGLRPSDIKIPISKPITTSKESKDGNPLTRDITAPMAVLQEELNKYFQFWRTCLNETIERQLAGNPDMKAVKECLHASYQWLDDNTSKAFEDAERLVTSKCRERVYLVCLFVITAFFFGFLFGVWFNNAWMKV</sequence>
<dbReference type="RefSeq" id="XP_018064349.1">
    <property type="nucleotide sequence ID" value="XM_018215988.1"/>
</dbReference>
<evidence type="ECO:0000256" key="1">
    <source>
        <dbReference type="SAM" id="Phobius"/>
    </source>
</evidence>
<dbReference type="KEGG" id="psco:LY89DRAFT_689873"/>
<dbReference type="OrthoDB" id="10398146at2759"/>
<keyword evidence="1" id="KW-0472">Membrane</keyword>
<protein>
    <submittedName>
        <fullName evidence="2">Uncharacterized protein</fullName>
    </submittedName>
</protein>
<feature type="transmembrane region" description="Helical" evidence="1">
    <location>
        <begin position="190"/>
        <end position="211"/>
    </location>
</feature>